<evidence type="ECO:0000313" key="1">
    <source>
        <dbReference type="EMBL" id="SDV06337.1"/>
    </source>
</evidence>
<protein>
    <submittedName>
        <fullName evidence="1">Uncharacterized protein</fullName>
    </submittedName>
</protein>
<reference evidence="2" key="1">
    <citation type="submission" date="2016-10" db="EMBL/GenBank/DDBJ databases">
        <authorList>
            <person name="Varghese N."/>
            <person name="Submissions S."/>
        </authorList>
    </citation>
    <scope>NUCLEOTIDE SEQUENCE [LARGE SCALE GENOMIC DNA]</scope>
    <source>
        <strain evidence="2">LMG 2223</strain>
    </source>
</reference>
<gene>
    <name evidence="1" type="ORF">SAMN05216202_4081</name>
</gene>
<dbReference type="OrthoDB" id="7040203at2"/>
<dbReference type="Proteomes" id="UP000198600">
    <property type="component" value="Chromosome I"/>
</dbReference>
<keyword evidence="2" id="KW-1185">Reference proteome</keyword>
<name>A0A1H2NLH4_9PSED</name>
<evidence type="ECO:0000313" key="2">
    <source>
        <dbReference type="Proteomes" id="UP000198600"/>
    </source>
</evidence>
<accession>A0A1H2NLH4</accession>
<organism evidence="1 2">
    <name type="scientific">Pseudomonas mucidolens</name>
    <dbReference type="NCBI Taxonomy" id="46679"/>
    <lineage>
        <taxon>Bacteria</taxon>
        <taxon>Pseudomonadati</taxon>
        <taxon>Pseudomonadota</taxon>
        <taxon>Gammaproteobacteria</taxon>
        <taxon>Pseudomonadales</taxon>
        <taxon>Pseudomonadaceae</taxon>
        <taxon>Pseudomonas</taxon>
    </lineage>
</organism>
<dbReference type="EMBL" id="LT629802">
    <property type="protein sequence ID" value="SDV06337.1"/>
    <property type="molecule type" value="Genomic_DNA"/>
</dbReference>
<dbReference type="RefSeq" id="WP_130909331.1">
    <property type="nucleotide sequence ID" value="NZ_LS483433.1"/>
</dbReference>
<proteinExistence type="predicted"/>
<dbReference type="AlphaFoldDB" id="A0A1H2NLH4"/>
<sequence>MNAPTKLSVFLLFFGALESTPVLSDNFIHENESLLGMRKNSGPPNDACQKAWETTRVRSQCTGDGFTQQYPAGICVMWKSCLKSGNTSKYSGRYEFPIEDVPKINNCNGVLKTSEC</sequence>